<dbReference type="EMBL" id="BMLG01000004">
    <property type="protein sequence ID" value="GGM27599.1"/>
    <property type="molecule type" value="Genomic_DNA"/>
</dbReference>
<proteinExistence type="predicted"/>
<reference evidence="1" key="2">
    <citation type="submission" date="2020-09" db="EMBL/GenBank/DDBJ databases">
        <authorList>
            <person name="Sun Q."/>
            <person name="Zhou Y."/>
        </authorList>
    </citation>
    <scope>NUCLEOTIDE SEQUENCE</scope>
    <source>
        <strain evidence="1">CGMCC 1.6333</strain>
    </source>
</reference>
<accession>A0A917TLD0</accession>
<organism evidence="1 2">
    <name type="scientific">Paraliobacillus quinghaiensis</name>
    <dbReference type="NCBI Taxonomy" id="470815"/>
    <lineage>
        <taxon>Bacteria</taxon>
        <taxon>Bacillati</taxon>
        <taxon>Bacillota</taxon>
        <taxon>Bacilli</taxon>
        <taxon>Bacillales</taxon>
        <taxon>Bacillaceae</taxon>
        <taxon>Paraliobacillus</taxon>
    </lineage>
</organism>
<reference evidence="1" key="1">
    <citation type="journal article" date="2014" name="Int. J. Syst. Evol. Microbiol.">
        <title>Complete genome sequence of Corynebacterium casei LMG S-19264T (=DSM 44701T), isolated from a smear-ripened cheese.</title>
        <authorList>
            <consortium name="US DOE Joint Genome Institute (JGI-PGF)"/>
            <person name="Walter F."/>
            <person name="Albersmeier A."/>
            <person name="Kalinowski J."/>
            <person name="Ruckert C."/>
        </authorList>
    </citation>
    <scope>NUCLEOTIDE SEQUENCE</scope>
    <source>
        <strain evidence="1">CGMCC 1.6333</strain>
    </source>
</reference>
<evidence type="ECO:0000313" key="1">
    <source>
        <dbReference type="EMBL" id="GGM27599.1"/>
    </source>
</evidence>
<comment type="caution">
    <text evidence="1">The sequence shown here is derived from an EMBL/GenBank/DDBJ whole genome shotgun (WGS) entry which is preliminary data.</text>
</comment>
<keyword evidence="2" id="KW-1185">Reference proteome</keyword>
<gene>
    <name evidence="1" type="ORF">GCM10011351_11790</name>
</gene>
<dbReference type="Proteomes" id="UP000618460">
    <property type="component" value="Unassembled WGS sequence"/>
</dbReference>
<sequence length="107" mass="12137">MFKKIQAYFKTEDDAEDVHATLNKLNIQNVLVDQLTEESDRSFIAPLGVNGSTSAANPVGYPVPSDFEEDDKKERSIMLEFEVEEEDFGEALNIIKENDGHVNRELF</sequence>
<dbReference type="RefSeq" id="WP_117157274.1">
    <property type="nucleotide sequence ID" value="NZ_BMLG01000004.1"/>
</dbReference>
<dbReference type="OrthoDB" id="2607182at2"/>
<evidence type="ECO:0000313" key="2">
    <source>
        <dbReference type="Proteomes" id="UP000618460"/>
    </source>
</evidence>
<protein>
    <submittedName>
        <fullName evidence="1">Uncharacterized protein</fullName>
    </submittedName>
</protein>
<dbReference type="AlphaFoldDB" id="A0A917TLD0"/>
<name>A0A917TLD0_9BACI</name>